<keyword evidence="11" id="KW-1185">Reference proteome</keyword>
<dbReference type="InterPro" id="IPR007632">
    <property type="entry name" value="Anoctamin"/>
</dbReference>
<accession>A0A0D2X3X3</accession>
<name>A0A0D2X3X3_CAPO3</name>
<keyword evidence="2" id="KW-1003">Cell membrane</keyword>
<keyword evidence="6" id="KW-0325">Glycoprotein</keyword>
<dbReference type="GO" id="GO:0046983">
    <property type="term" value="F:protein dimerization activity"/>
    <property type="evidence" value="ECO:0007669"/>
    <property type="project" value="InterPro"/>
</dbReference>
<feature type="domain" description="Anoctamin dimerisation" evidence="9">
    <location>
        <begin position="186"/>
        <end position="398"/>
    </location>
</feature>
<feature type="transmembrane region" description="Helical" evidence="7">
    <location>
        <begin position="600"/>
        <end position="622"/>
    </location>
</feature>
<feature type="transmembrane region" description="Helical" evidence="7">
    <location>
        <begin position="643"/>
        <end position="665"/>
    </location>
</feature>
<dbReference type="Pfam" id="PF16178">
    <property type="entry name" value="Anoct_dimer"/>
    <property type="match status" value="1"/>
</dbReference>
<feature type="transmembrane region" description="Helical" evidence="7">
    <location>
        <begin position="106"/>
        <end position="124"/>
    </location>
</feature>
<organism evidence="10 11">
    <name type="scientific">Capsaspora owczarzaki (strain ATCC 30864)</name>
    <dbReference type="NCBI Taxonomy" id="595528"/>
    <lineage>
        <taxon>Eukaryota</taxon>
        <taxon>Filasterea</taxon>
        <taxon>Capsaspora</taxon>
    </lineage>
</organism>
<evidence type="ECO:0000256" key="5">
    <source>
        <dbReference type="ARBA" id="ARBA00023136"/>
    </source>
</evidence>
<keyword evidence="3 7" id="KW-0812">Transmembrane</keyword>
<dbReference type="PhylomeDB" id="A0A0D2X3X3"/>
<evidence type="ECO:0000259" key="8">
    <source>
        <dbReference type="Pfam" id="PF04547"/>
    </source>
</evidence>
<dbReference type="AlphaFoldDB" id="A0A0D2X3X3"/>
<evidence type="ECO:0000313" key="10">
    <source>
        <dbReference type="EMBL" id="KJE95059.1"/>
    </source>
</evidence>
<keyword evidence="5 7" id="KW-0472">Membrane</keyword>
<feature type="domain" description="Anoctamin transmembrane" evidence="8">
    <location>
        <begin position="401"/>
        <end position="926"/>
    </location>
</feature>
<gene>
    <name evidence="10" type="ORF">CAOG_005555</name>
</gene>
<dbReference type="Pfam" id="PF04547">
    <property type="entry name" value="Anoctamin"/>
    <property type="match status" value="1"/>
</dbReference>
<protein>
    <submittedName>
        <fullName evidence="10">Uncharacterized protein</fullName>
    </submittedName>
</protein>
<feature type="transmembrane region" description="Helical" evidence="7">
    <location>
        <begin position="412"/>
        <end position="436"/>
    </location>
</feature>
<dbReference type="InParanoid" id="A0A0D2X3X3"/>
<dbReference type="GO" id="GO:0005886">
    <property type="term" value="C:plasma membrane"/>
    <property type="evidence" value="ECO:0007669"/>
    <property type="project" value="UniProtKB-SubCell"/>
</dbReference>
<evidence type="ECO:0000256" key="4">
    <source>
        <dbReference type="ARBA" id="ARBA00022989"/>
    </source>
</evidence>
<reference evidence="11" key="1">
    <citation type="submission" date="2011-02" db="EMBL/GenBank/DDBJ databases">
        <title>The Genome Sequence of Capsaspora owczarzaki ATCC 30864.</title>
        <authorList>
            <person name="Russ C."/>
            <person name="Cuomo C."/>
            <person name="Burger G."/>
            <person name="Gray M.W."/>
            <person name="Holland P.W.H."/>
            <person name="King N."/>
            <person name="Lang F.B.F."/>
            <person name="Roger A.J."/>
            <person name="Ruiz-Trillo I."/>
            <person name="Young S.K."/>
            <person name="Zeng Q."/>
            <person name="Gargeya S."/>
            <person name="Alvarado L."/>
            <person name="Berlin A."/>
            <person name="Chapman S.B."/>
            <person name="Chen Z."/>
            <person name="Freedman E."/>
            <person name="Gellesch M."/>
            <person name="Goldberg J."/>
            <person name="Griggs A."/>
            <person name="Gujja S."/>
            <person name="Heilman E."/>
            <person name="Heiman D."/>
            <person name="Howarth C."/>
            <person name="Mehta T."/>
            <person name="Neiman D."/>
            <person name="Pearson M."/>
            <person name="Roberts A."/>
            <person name="Saif S."/>
            <person name="Shea T."/>
            <person name="Shenoy N."/>
            <person name="Sisk P."/>
            <person name="Stolte C."/>
            <person name="Sykes S."/>
            <person name="White J."/>
            <person name="Yandava C."/>
            <person name="Haas B."/>
            <person name="Nusbaum C."/>
            <person name="Birren B."/>
        </authorList>
    </citation>
    <scope>NUCLEOTIDE SEQUENCE</scope>
    <source>
        <strain evidence="11">ATCC 30864</strain>
    </source>
</reference>
<proteinExistence type="predicted"/>
<feature type="transmembrane region" description="Helical" evidence="7">
    <location>
        <begin position="558"/>
        <end position="580"/>
    </location>
</feature>
<feature type="transmembrane region" description="Helical" evidence="7">
    <location>
        <begin position="759"/>
        <end position="781"/>
    </location>
</feature>
<dbReference type="eggNOG" id="KOG2514">
    <property type="taxonomic scope" value="Eukaryota"/>
</dbReference>
<dbReference type="OrthoDB" id="296386at2759"/>
<evidence type="ECO:0000256" key="6">
    <source>
        <dbReference type="ARBA" id="ARBA00023180"/>
    </source>
</evidence>
<evidence type="ECO:0000256" key="3">
    <source>
        <dbReference type="ARBA" id="ARBA00022692"/>
    </source>
</evidence>
<feature type="transmembrane region" description="Helical" evidence="7">
    <location>
        <begin position="891"/>
        <end position="912"/>
    </location>
</feature>
<feature type="transmembrane region" description="Helical" evidence="7">
    <location>
        <begin position="486"/>
        <end position="505"/>
    </location>
</feature>
<dbReference type="GO" id="GO:0005254">
    <property type="term" value="F:chloride channel activity"/>
    <property type="evidence" value="ECO:0007669"/>
    <property type="project" value="TreeGrafter"/>
</dbReference>
<sequence>MLNGDIDLLVGWVWRVSGEREERTSANLQILCWFRCGFVRQCKNQRRTHPTISPENMAQQNEGLLCAGSQLGMVGSMLEGRAQVLSIFLRPLSSRFPLTPLHPDSFPFAYFALAVLCSFLRLLFSSFTPKIHQIHPKTKSSSFPSFFFFFFFSYSNMTDVQLNEVRTGSIADSSSPDNYLMKNGDPIDYCLVVQTNNKWFEAAAESRNKYLDELQKRFQLTIEHEKSSDGLWECYKVSSSFDRLLHEADRIKLKLSIKCDADYPKISFAEQAARGVINTLMVCCRAGVPLDEEEESFTATFRYDRKDKFLNIEDPKLFFNQTQRSLLVYSMLNRTRFGPKPSDVGVPALQLKNVFTATYPLHDGPTNRETLPPPANSVRYILASKWARFKCFFRFQPLNLIRRYYGEQIGLYYAWLGFYTTWLFIPSILGILVFLYGVGTYKDNEIAQQVCSSSMVICGVCNTCKNYTLSDACNTYQYSNFFDNEATLPFAAIMSLWATLFLEFWKRRNAEIVFDWDVIGLEEDEPPRPQYYGTEMRKDPISGVEEEYYPFKRRIFKFLTSVFAIVTLLACVLIAVVAVLSYRLAVRASFYNRDPSNASALTAFTAALLNLTCIVILNRIYTKLATIMTDWENHRTQTDYDDVLIFKIFLFQFVNSYASIFYVAFFKGKFRNVPGSSDTLFGETLDGCPPYGCMMDLTIQLVIIFTGKQVVGNIIELAVPMLKSISSKRKVDQVNSPQWQRDASLNMFGGLFGEYLEMVLQYGFITLFIAAFPLAPLLGFLNNIVEIRLDAVKLVVTTRRPPPIPAEDIGTWQAILTVVGGISVITNGFVIAFTSEFIPRLVYKDVHGSLNNYIQDSYPTAPVGPPCHYNAWRDTTGEYLPIFWQMLAARFAFVIVFEHVVFILTRIVAFIIPDVPGAVRLALEREKFQADRVMGDN</sequence>
<dbReference type="PANTHER" id="PTHR12308:SF84">
    <property type="entry name" value="ANOCTAMIN"/>
    <property type="match status" value="1"/>
</dbReference>
<keyword evidence="4 7" id="KW-1133">Transmembrane helix</keyword>
<evidence type="ECO:0000256" key="2">
    <source>
        <dbReference type="ARBA" id="ARBA00022475"/>
    </source>
</evidence>
<dbReference type="PANTHER" id="PTHR12308">
    <property type="entry name" value="ANOCTAMIN"/>
    <property type="match status" value="1"/>
</dbReference>
<comment type="subcellular location">
    <subcellularLocation>
        <location evidence="1">Cell membrane</location>
        <topology evidence="1">Multi-pass membrane protein</topology>
    </subcellularLocation>
</comment>
<dbReference type="Proteomes" id="UP000008743">
    <property type="component" value="Unassembled WGS sequence"/>
</dbReference>
<dbReference type="EMBL" id="KE346368">
    <property type="protein sequence ID" value="KJE95059.1"/>
    <property type="molecule type" value="Genomic_DNA"/>
</dbReference>
<dbReference type="InterPro" id="IPR049452">
    <property type="entry name" value="Anoctamin_TM"/>
</dbReference>
<evidence type="ECO:0000313" key="11">
    <source>
        <dbReference type="Proteomes" id="UP000008743"/>
    </source>
</evidence>
<evidence type="ECO:0000259" key="9">
    <source>
        <dbReference type="Pfam" id="PF16178"/>
    </source>
</evidence>
<evidence type="ECO:0000256" key="7">
    <source>
        <dbReference type="SAM" id="Phobius"/>
    </source>
</evidence>
<evidence type="ECO:0000256" key="1">
    <source>
        <dbReference type="ARBA" id="ARBA00004651"/>
    </source>
</evidence>
<dbReference type="InterPro" id="IPR032394">
    <property type="entry name" value="Anoct_dimer"/>
</dbReference>